<comment type="subcellular location">
    <subcellularLocation>
        <location evidence="1">Membrane</location>
    </subcellularLocation>
</comment>
<feature type="region of interest" description="Disordered" evidence="6">
    <location>
        <begin position="1901"/>
        <end position="1929"/>
    </location>
</feature>
<evidence type="ECO:0000256" key="1">
    <source>
        <dbReference type="ARBA" id="ARBA00004370"/>
    </source>
</evidence>
<dbReference type="Pfam" id="PF24082">
    <property type="entry name" value="SPEF2_C"/>
    <property type="match status" value="1"/>
</dbReference>
<feature type="transmembrane region" description="Helical" evidence="7">
    <location>
        <begin position="2173"/>
        <end position="2196"/>
    </location>
</feature>
<dbReference type="GO" id="GO:0004930">
    <property type="term" value="F:G protein-coupled receptor activity"/>
    <property type="evidence" value="ECO:0007669"/>
    <property type="project" value="InterPro"/>
</dbReference>
<feature type="compositionally biased region" description="Basic residues" evidence="6">
    <location>
        <begin position="1169"/>
        <end position="1190"/>
    </location>
</feature>
<feature type="compositionally biased region" description="Basic and acidic residues" evidence="6">
    <location>
        <begin position="683"/>
        <end position="695"/>
    </location>
</feature>
<dbReference type="InterPro" id="IPR056199">
    <property type="entry name" value="SPEF2_C"/>
</dbReference>
<evidence type="ECO:0000256" key="4">
    <source>
        <dbReference type="ARBA" id="ARBA00022989"/>
    </source>
</evidence>
<dbReference type="PANTHER" id="PTHR14919:SF0">
    <property type="entry name" value="SPERM FLAGELLAR PROTEIN 2"/>
    <property type="match status" value="1"/>
</dbReference>
<reference evidence="9 10" key="1">
    <citation type="submission" date="2020-02" db="EMBL/GenBank/DDBJ databases">
        <authorList>
            <person name="Ferguson B K."/>
        </authorList>
    </citation>
    <scope>NUCLEOTIDE SEQUENCE [LARGE SCALE GENOMIC DNA]</scope>
</reference>
<keyword evidence="3 7" id="KW-0812">Transmembrane</keyword>
<dbReference type="PANTHER" id="PTHR14919">
    <property type="entry name" value="KPL2-RELATED"/>
    <property type="match status" value="1"/>
</dbReference>
<dbReference type="EMBL" id="CADCXU010007292">
    <property type="protein sequence ID" value="CAA9998646.1"/>
    <property type="molecule type" value="Genomic_DNA"/>
</dbReference>
<evidence type="ECO:0000256" key="6">
    <source>
        <dbReference type="SAM" id="MobiDB-lite"/>
    </source>
</evidence>
<dbReference type="Proteomes" id="UP000479000">
    <property type="component" value="Unassembled WGS sequence"/>
</dbReference>
<feature type="region of interest" description="Disordered" evidence="6">
    <location>
        <begin position="1165"/>
        <end position="1255"/>
    </location>
</feature>
<evidence type="ECO:0000256" key="2">
    <source>
        <dbReference type="ARBA" id="ARBA00010663"/>
    </source>
</evidence>
<dbReference type="PROSITE" id="PS50262">
    <property type="entry name" value="G_PROTEIN_RECEP_F1_2"/>
    <property type="match status" value="1"/>
</dbReference>
<feature type="domain" description="G-protein coupled receptors family 1 profile" evidence="8">
    <location>
        <begin position="2187"/>
        <end position="2229"/>
    </location>
</feature>
<feature type="compositionally biased region" description="Low complexity" evidence="6">
    <location>
        <begin position="620"/>
        <end position="682"/>
    </location>
</feature>
<feature type="compositionally biased region" description="Basic and acidic residues" evidence="6">
    <location>
        <begin position="1901"/>
        <end position="1912"/>
    </location>
</feature>
<dbReference type="SUPFAM" id="SSF81321">
    <property type="entry name" value="Family A G protein-coupled receptor-like"/>
    <property type="match status" value="1"/>
</dbReference>
<gene>
    <name evidence="9" type="ORF">NTEN_LOCUS4929</name>
</gene>
<comment type="similarity">
    <text evidence="2">Belongs to the G-protein coupled receptor 1 family.</text>
</comment>
<dbReference type="InterPro" id="IPR054517">
    <property type="entry name" value="SPEF2_D5"/>
</dbReference>
<dbReference type="Gene3D" id="1.20.1070.10">
    <property type="entry name" value="Rhodopsin 7-helix transmembrane proteins"/>
    <property type="match status" value="1"/>
</dbReference>
<dbReference type="PRINTS" id="PR00237">
    <property type="entry name" value="GPCRRHODOPSN"/>
</dbReference>
<dbReference type="InterPro" id="IPR000276">
    <property type="entry name" value="GPCR_Rhodpsn"/>
</dbReference>
<dbReference type="InterPro" id="IPR017452">
    <property type="entry name" value="GPCR_Rhodpsn_7TM"/>
</dbReference>
<feature type="compositionally biased region" description="Basic and acidic residues" evidence="6">
    <location>
        <begin position="557"/>
        <end position="566"/>
    </location>
</feature>
<feature type="compositionally biased region" description="Basic and acidic residues" evidence="6">
    <location>
        <begin position="1610"/>
        <end position="1621"/>
    </location>
</feature>
<dbReference type="GO" id="GO:0016020">
    <property type="term" value="C:membrane"/>
    <property type="evidence" value="ECO:0007669"/>
    <property type="project" value="UniProtKB-SubCell"/>
</dbReference>
<feature type="region of interest" description="Disordered" evidence="6">
    <location>
        <begin position="1610"/>
        <end position="1630"/>
    </location>
</feature>
<keyword evidence="5 7" id="KW-0472">Membrane</keyword>
<dbReference type="Pfam" id="PF00001">
    <property type="entry name" value="7tm_1"/>
    <property type="match status" value="1"/>
</dbReference>
<feature type="region of interest" description="Disordered" evidence="6">
    <location>
        <begin position="556"/>
        <end position="721"/>
    </location>
</feature>
<evidence type="ECO:0000313" key="9">
    <source>
        <dbReference type="EMBL" id="CAA9998646.1"/>
    </source>
</evidence>
<organism evidence="9 10">
    <name type="scientific">Nesidiocoris tenuis</name>
    <dbReference type="NCBI Taxonomy" id="355587"/>
    <lineage>
        <taxon>Eukaryota</taxon>
        <taxon>Metazoa</taxon>
        <taxon>Ecdysozoa</taxon>
        <taxon>Arthropoda</taxon>
        <taxon>Hexapoda</taxon>
        <taxon>Insecta</taxon>
        <taxon>Pterygota</taxon>
        <taxon>Neoptera</taxon>
        <taxon>Paraneoptera</taxon>
        <taxon>Hemiptera</taxon>
        <taxon>Heteroptera</taxon>
        <taxon>Panheteroptera</taxon>
        <taxon>Cimicomorpha</taxon>
        <taxon>Miridae</taxon>
        <taxon>Dicyphina</taxon>
        <taxon>Nesidiocoris</taxon>
    </lineage>
</organism>
<name>A0A6H5G885_9HEMI</name>
<evidence type="ECO:0000313" key="10">
    <source>
        <dbReference type="Proteomes" id="UP000479000"/>
    </source>
</evidence>
<feature type="transmembrane region" description="Helical" evidence="7">
    <location>
        <begin position="2208"/>
        <end position="2228"/>
    </location>
</feature>
<dbReference type="Pfam" id="PF22946">
    <property type="entry name" value="SPEF2_D5"/>
    <property type="match status" value="1"/>
</dbReference>
<feature type="non-terminal residue" evidence="9">
    <location>
        <position position="1"/>
    </location>
</feature>
<feature type="region of interest" description="Disordered" evidence="6">
    <location>
        <begin position="1576"/>
        <end position="1596"/>
    </location>
</feature>
<evidence type="ECO:0000256" key="3">
    <source>
        <dbReference type="ARBA" id="ARBA00022692"/>
    </source>
</evidence>
<accession>A0A6H5G885</accession>
<keyword evidence="10" id="KW-1185">Reference proteome</keyword>
<proteinExistence type="inferred from homology"/>
<evidence type="ECO:0000256" key="7">
    <source>
        <dbReference type="SAM" id="Phobius"/>
    </source>
</evidence>
<dbReference type="OrthoDB" id="62528at2759"/>
<feature type="compositionally biased region" description="Low complexity" evidence="6">
    <location>
        <begin position="1191"/>
        <end position="1205"/>
    </location>
</feature>
<evidence type="ECO:0000256" key="5">
    <source>
        <dbReference type="ARBA" id="ARBA00023136"/>
    </source>
</evidence>
<evidence type="ECO:0000259" key="8">
    <source>
        <dbReference type="PROSITE" id="PS50262"/>
    </source>
</evidence>
<dbReference type="InterPro" id="IPR052634">
    <property type="entry name" value="Sperm_flagellar-bone_growth"/>
</dbReference>
<protein>
    <recommendedName>
        <fullName evidence="8">G-protein coupled receptors family 1 profile domain-containing protein</fullName>
    </recommendedName>
</protein>
<keyword evidence="4 7" id="KW-1133">Transmembrane helix</keyword>
<sequence length="2318" mass="262140">TCCIISVTKLNESGCDGHMAEGNLSTSRRNILARVAYQKPVPSFIIGTTKETTMGRSRRACLKQLTGAFCFLHVQVDDDDLKKIANRNGPLAIRLLSQLYLKLQNRNYLDLLDVENADVFKQKTNKKVLAMHLKYRNKDLAGGDGSMEMARIKMFDNATRKVKEHCEKEANRVKAITQQSARPPPTITSELLTYVFLTEDDDFYFNEKDYVNSLKSAARQKKNEKHQKAKLVDVQSEIPTDVLNTMDNEFSSSLKTSMNHQSHYEKYQAAKWSKAHHTLARFFETGLYKYTDSDEEIDKGHVVKNKTLREGGEAIAKQQEPTWILHKKLYAKRMKHRKRCNFEMCRHIVQDLVDVLMKVLLYRYEHKREPVPRKVMNDWKECFWKCQLTVHPDPLVYDDSSVDEEEFVPEEVIDYLEDEEEYSEIILDQEITRILHEYDLHCYLYEVGPWDLAKWPDWDNNDENLMISGFIVHRLLQTKYPLPRRYQDPKLDFKVRAAVNPLQDQNSAYIYNSMRNLLAAQKVLVIDIAEPVSFCLAKYNEEISAIGEIENAVQAKEQAKETKPTADRPSSLKKQRASKAGSKGGKKSISMKGKGSKDAGAGEPGNKKATGGGRKSKMPGGARKSAAGGARKSAAGGGRKSAAGGARKSAAGGARKSAAGGARKSAAGGAKKPAAGAGSKPAAEARKSVAGGEKKKSGKRKSKERSRSPGPRSKSGKRIFEKSAQCPSVDELLPRVNHSPAGILGKEAFTALNEGRPVGDLLAGKMIVEFLKTKGDGMAGFALLSFPLTVSQAVLLEFLLTGRPVKTDYKVSAEVAKFIHDELRPQPYIDTRVLVDFEEIFRLNNIESIEGGANEVFEIDAGSIEDLRRAVEAVRPGDVPISGSTGDLEEETQNYPGGEQVKIIEYPYWDLKPQKQFLTDAGVKQREKIRNQAYNTGRFRPYLLEEDYLKMKTHVLCLISYLRSRKKHQPNPCNVLVQASLSNFDKVLHGEENEEKSEEGGEERAVFGLTATLQKVEEHKRPVTYTQILKLRSSEILPRPNKDEMEIHYRTSAFMQKYIKWLTQDQAKSENDNYQARKEKYDKIINGELPQEENFALDPIIEESPDSFYKIFGTKLNCDYNRLDYDSITRICRMIIGEPWEDADLERKRSAELFDIEALQKLMKDLPGKKKASGSSKRKSKAPRKSKAARKSAAGGARKSKTGSARKSTAAGASKRQSKSPSKGKPGEGVNSKSAATSGKVAGGKPGEKPIPPSQEIKESAIGLDQEKAEESPEHPLKAQTIVMPQPDLPLPPRPGEQGWEYVQEPVPDILQIYLATTWECIEFEYLANLKTALRAMRTHDNTVIPYRNFIREEMERHLEMSDDRMKTVDLFQENFNKVEQKARNRADVKQSLHCRTFALYNDLVDIADDKRSKALARREDLLNQQWVPKHLFTLANIYRNLIQAEINRTVQTLQLLHDYYYAMLQKPPCETRLQRLSIPKVFYPEISDSLGSFLVNNLETSSKPQLHDDDQMNADALVSNINHILSSCAAKLDIDSTNPMIDESITLAKGMINDLFDYYESLILDPGLGKELRPKVLKKQTPEEEKARRKQEKEFRKMLERRKQVDIADRTLSENRDSKPPKIKRKKDVEHTVEKEDSAIINKRRRFQIDASQLQMVDKLKWEWLVAVQNEIARFHSRLDLIEKRGKADFEEVLSIMKAVFDEFLLDVGWHYRREMSAIEEAVNIFKAATDTAVNIPVQMNLGSIRFYLGKRENADLFPEVPPPPNSPSHQVPPEFWPTIHQLSNFMRKIEDASPNGMLDGSLIDVLEDMVIYCKDTNFEFLPGGWAELTRKDIEFLVDQTFGSKSLANWREFLLIRKISTLRIASLKLFGVEAHETVILCKNWYLLRVLRSKFARAGVERPRPSEPDEPNRQSVLKGQCRDTADHEDDDDPVALIYQVTRPQRGKDICHTWCKRLPRDNDEQSEIQFFSVYDFFNFFNRHRLLDLVRPMEEIAFRLMFAPWSLEVVAMRTPNLEFKWDESQSHRSFDRKCSDKPNQTLDHVRRPFFESSCGLDRVEHEHPLVRCPDCELSDRCYRLSWDDVGRAGENRMIGTSGAEKNDSLLNGTFAGSLLLNGTFASGLLLNGTFPGGGGGGVAGGGFGGSNFTFSQVPGSSSGGGAEVPSLPPYIRTTSMLLCILILGIGVIGNVMVPLVILKTKDMRNSTNIFLINLSLADLMVLLVCTPTVLVEVNSKPETWVLGEHISTGLILYHPNGSSRRRNWCPRISRVGTWPATCDPTGDIPRQDRICELPPAGRGRALCSVPRKRRLVHMRTLEAL</sequence>